<feature type="compositionally biased region" description="Basic and acidic residues" evidence="1">
    <location>
        <begin position="106"/>
        <end position="115"/>
    </location>
</feature>
<name>A0AAV2KUM2_KNICA</name>
<dbReference type="Proteomes" id="UP001497482">
    <property type="component" value="Chromosome 2"/>
</dbReference>
<reference evidence="2 3" key="1">
    <citation type="submission" date="2024-04" db="EMBL/GenBank/DDBJ databases">
        <authorList>
            <person name="Waldvogel A.-M."/>
            <person name="Schoenle A."/>
        </authorList>
    </citation>
    <scope>NUCLEOTIDE SEQUENCE [LARGE SCALE GENOMIC DNA]</scope>
</reference>
<feature type="region of interest" description="Disordered" evidence="1">
    <location>
        <begin position="91"/>
        <end position="117"/>
    </location>
</feature>
<gene>
    <name evidence="2" type="ORF">KC01_LOCUS21871</name>
</gene>
<organism evidence="2 3">
    <name type="scientific">Knipowitschia caucasica</name>
    <name type="common">Caucasian dwarf goby</name>
    <name type="synonym">Pomatoschistus caucasicus</name>
    <dbReference type="NCBI Taxonomy" id="637954"/>
    <lineage>
        <taxon>Eukaryota</taxon>
        <taxon>Metazoa</taxon>
        <taxon>Chordata</taxon>
        <taxon>Craniata</taxon>
        <taxon>Vertebrata</taxon>
        <taxon>Euteleostomi</taxon>
        <taxon>Actinopterygii</taxon>
        <taxon>Neopterygii</taxon>
        <taxon>Teleostei</taxon>
        <taxon>Neoteleostei</taxon>
        <taxon>Acanthomorphata</taxon>
        <taxon>Gobiaria</taxon>
        <taxon>Gobiiformes</taxon>
        <taxon>Gobioidei</taxon>
        <taxon>Gobiidae</taxon>
        <taxon>Gobiinae</taxon>
        <taxon>Knipowitschia</taxon>
    </lineage>
</organism>
<keyword evidence="3" id="KW-1185">Reference proteome</keyword>
<sequence length="129" mass="14462">MCHYGMCITESWGHCRTISGPSQHTCNTCFSIFSPTLFICQYKKNTRVFYFETGNYPSSEVAAVSPFEKVIVNVSGLHLSFLHHVSCPTSPAGHGHLPQRGSSLDQSDHSWRESGNRFSGPRWTVNLRP</sequence>
<evidence type="ECO:0000313" key="3">
    <source>
        <dbReference type="Proteomes" id="UP001497482"/>
    </source>
</evidence>
<protein>
    <submittedName>
        <fullName evidence="2">Uncharacterized protein</fullName>
    </submittedName>
</protein>
<evidence type="ECO:0000256" key="1">
    <source>
        <dbReference type="SAM" id="MobiDB-lite"/>
    </source>
</evidence>
<dbReference type="EMBL" id="OZ035824">
    <property type="protein sequence ID" value="CAL1592645.1"/>
    <property type="molecule type" value="Genomic_DNA"/>
</dbReference>
<evidence type="ECO:0000313" key="2">
    <source>
        <dbReference type="EMBL" id="CAL1592645.1"/>
    </source>
</evidence>
<dbReference type="AlphaFoldDB" id="A0AAV2KUM2"/>
<accession>A0AAV2KUM2</accession>
<proteinExistence type="predicted"/>